<gene>
    <name evidence="9" type="primary">LSM8</name>
    <name evidence="11" type="ORF">CTEN210_03672</name>
</gene>
<dbReference type="GO" id="GO:0046540">
    <property type="term" value="C:U4/U6 x U5 tri-snRNP complex"/>
    <property type="evidence" value="ECO:0007669"/>
    <property type="project" value="UniProtKB-UniRule"/>
</dbReference>
<reference evidence="11 12" key="1">
    <citation type="journal article" date="2021" name="Sci. Rep.">
        <title>The genome of the diatom Chaetoceros tenuissimus carries an ancient integrated fragment of an extant virus.</title>
        <authorList>
            <person name="Hongo Y."/>
            <person name="Kimura K."/>
            <person name="Takaki Y."/>
            <person name="Yoshida Y."/>
            <person name="Baba S."/>
            <person name="Kobayashi G."/>
            <person name="Nagasaki K."/>
            <person name="Hano T."/>
            <person name="Tomaru Y."/>
        </authorList>
    </citation>
    <scope>NUCLEOTIDE SEQUENCE [LARGE SCALE GENOMIC DNA]</scope>
    <source>
        <strain evidence="11 12">NIES-3715</strain>
    </source>
</reference>
<comment type="function">
    <text evidence="9">Plays role in pre-mRNA splicing as component of the U4/U6-U5 tri-snRNP complex that is involved in spliceosome assembly, and as component of the precatalytic spliceosome (spliceosome B complex). The heptameric LSM2-8 complex binds specifically to the 3'-terminal U-tract of U6 snRNA.</text>
</comment>
<dbReference type="PANTHER" id="PTHR15588">
    <property type="entry name" value="LSM1"/>
    <property type="match status" value="1"/>
</dbReference>
<keyword evidence="8 9" id="KW-0687">Ribonucleoprotein</keyword>
<evidence type="ECO:0000256" key="3">
    <source>
        <dbReference type="ARBA" id="ARBA00022664"/>
    </source>
</evidence>
<dbReference type="PANTHER" id="PTHR15588:SF9">
    <property type="entry name" value="U6 SNRNA-ASSOCIATED SM-LIKE PROTEIN LSM8"/>
    <property type="match status" value="1"/>
</dbReference>
<evidence type="ECO:0000256" key="6">
    <source>
        <dbReference type="ARBA" id="ARBA00023187"/>
    </source>
</evidence>
<proteinExistence type="inferred from homology"/>
<dbReference type="InterPro" id="IPR044642">
    <property type="entry name" value="PTHR15588"/>
</dbReference>
<evidence type="ECO:0000259" key="10">
    <source>
        <dbReference type="PROSITE" id="PS52002"/>
    </source>
</evidence>
<evidence type="ECO:0000313" key="11">
    <source>
        <dbReference type="EMBL" id="GFH47197.1"/>
    </source>
</evidence>
<dbReference type="AlphaFoldDB" id="A0AAD3CJH0"/>
<keyword evidence="7 9" id="KW-0539">Nucleus</keyword>
<feature type="domain" description="Sm" evidence="10">
    <location>
        <begin position="1"/>
        <end position="81"/>
    </location>
</feature>
<dbReference type="PROSITE" id="PS52002">
    <property type="entry name" value="SM"/>
    <property type="match status" value="1"/>
</dbReference>
<organism evidence="11 12">
    <name type="scientific">Chaetoceros tenuissimus</name>
    <dbReference type="NCBI Taxonomy" id="426638"/>
    <lineage>
        <taxon>Eukaryota</taxon>
        <taxon>Sar</taxon>
        <taxon>Stramenopiles</taxon>
        <taxon>Ochrophyta</taxon>
        <taxon>Bacillariophyta</taxon>
        <taxon>Coscinodiscophyceae</taxon>
        <taxon>Chaetocerotophycidae</taxon>
        <taxon>Chaetocerotales</taxon>
        <taxon>Chaetocerotaceae</taxon>
        <taxon>Chaetoceros</taxon>
    </lineage>
</organism>
<dbReference type="Gene3D" id="2.30.30.100">
    <property type="match status" value="1"/>
</dbReference>
<dbReference type="InterPro" id="IPR047575">
    <property type="entry name" value="Sm"/>
</dbReference>
<comment type="caution">
    <text evidence="11">The sequence shown here is derived from an EMBL/GenBank/DDBJ whole genome shotgun (WGS) entry which is preliminary data.</text>
</comment>
<dbReference type="SMART" id="SM00651">
    <property type="entry name" value="Sm"/>
    <property type="match status" value="1"/>
</dbReference>
<evidence type="ECO:0000256" key="9">
    <source>
        <dbReference type="RuleBase" id="RU365048"/>
    </source>
</evidence>
<dbReference type="Proteomes" id="UP001054902">
    <property type="component" value="Unassembled WGS sequence"/>
</dbReference>
<dbReference type="GO" id="GO:0005688">
    <property type="term" value="C:U6 snRNP"/>
    <property type="evidence" value="ECO:0007669"/>
    <property type="project" value="UniProtKB-UniRule"/>
</dbReference>
<evidence type="ECO:0000256" key="5">
    <source>
        <dbReference type="ARBA" id="ARBA00022884"/>
    </source>
</evidence>
<dbReference type="InterPro" id="IPR010920">
    <property type="entry name" value="LSM_dom_sf"/>
</dbReference>
<evidence type="ECO:0000256" key="2">
    <source>
        <dbReference type="ARBA" id="ARBA00006850"/>
    </source>
</evidence>
<keyword evidence="4 9" id="KW-0747">Spliceosome</keyword>
<dbReference type="EMBL" id="BLLK01000022">
    <property type="protein sequence ID" value="GFH47197.1"/>
    <property type="molecule type" value="Genomic_DNA"/>
</dbReference>
<dbReference type="GO" id="GO:0071011">
    <property type="term" value="C:precatalytic spliceosome"/>
    <property type="evidence" value="ECO:0007669"/>
    <property type="project" value="TreeGrafter"/>
</dbReference>
<comment type="subcellular location">
    <subcellularLocation>
        <location evidence="1 9">Nucleus</location>
    </subcellularLocation>
</comment>
<dbReference type="InterPro" id="IPR001163">
    <property type="entry name" value="Sm_dom_euk/arc"/>
</dbReference>
<comment type="subunit">
    <text evidence="9">LSm subunits form a heteromer with a doughnut shape.</text>
</comment>
<accession>A0AAD3CJH0</accession>
<evidence type="ECO:0000256" key="7">
    <source>
        <dbReference type="ARBA" id="ARBA00023242"/>
    </source>
</evidence>
<sequence length="108" mass="12196">MATALKEWKDNEVFVITCDGRYIQGTLAGYDQLQNLVLKEAQERVYQLPKSDDEDTLEMVPLGLYLIRGDNVAIVSDIREGVFEQQANSNFEGFENAEGIHPVVQAKF</sequence>
<dbReference type="CDD" id="cd01727">
    <property type="entry name" value="LSm8"/>
    <property type="match status" value="1"/>
</dbReference>
<dbReference type="GO" id="GO:0000398">
    <property type="term" value="P:mRNA splicing, via spliceosome"/>
    <property type="evidence" value="ECO:0007669"/>
    <property type="project" value="UniProtKB-UniRule"/>
</dbReference>
<keyword evidence="12" id="KW-1185">Reference proteome</keyword>
<dbReference type="GO" id="GO:0003729">
    <property type="term" value="F:mRNA binding"/>
    <property type="evidence" value="ECO:0007669"/>
    <property type="project" value="TreeGrafter"/>
</dbReference>
<keyword evidence="5 9" id="KW-0694">RNA-binding</keyword>
<name>A0AAD3CJH0_9STRA</name>
<keyword evidence="3 9" id="KW-0507">mRNA processing</keyword>
<comment type="similarity">
    <text evidence="2 9">Belongs to the snRNP Sm proteins family.</text>
</comment>
<evidence type="ECO:0000313" key="12">
    <source>
        <dbReference type="Proteomes" id="UP001054902"/>
    </source>
</evidence>
<dbReference type="SUPFAM" id="SSF50182">
    <property type="entry name" value="Sm-like ribonucleoproteins"/>
    <property type="match status" value="1"/>
</dbReference>
<keyword evidence="6 9" id="KW-0508">mRNA splicing</keyword>
<evidence type="ECO:0000256" key="8">
    <source>
        <dbReference type="ARBA" id="ARBA00023274"/>
    </source>
</evidence>
<dbReference type="Pfam" id="PF01423">
    <property type="entry name" value="LSM"/>
    <property type="match status" value="1"/>
</dbReference>
<dbReference type="InterPro" id="IPR034103">
    <property type="entry name" value="Lsm8"/>
</dbReference>
<evidence type="ECO:0000256" key="1">
    <source>
        <dbReference type="ARBA" id="ARBA00004123"/>
    </source>
</evidence>
<protein>
    <recommendedName>
        <fullName evidence="9">U6 snRNA-associated Sm-like protein LSm8</fullName>
    </recommendedName>
</protein>
<evidence type="ECO:0000256" key="4">
    <source>
        <dbReference type="ARBA" id="ARBA00022728"/>
    </source>
</evidence>